<accession>A0ABV6JQF9</accession>
<keyword evidence="4" id="KW-1003">Cell membrane</keyword>
<evidence type="ECO:0000256" key="11">
    <source>
        <dbReference type="ARBA" id="ARBA00023136"/>
    </source>
</evidence>
<keyword evidence="7" id="KW-0479">Metal-binding</keyword>
<reference evidence="14 15" key="1">
    <citation type="submission" date="2024-09" db="EMBL/GenBank/DDBJ databases">
        <authorList>
            <person name="Sun Q."/>
            <person name="Mori K."/>
        </authorList>
    </citation>
    <scope>NUCLEOTIDE SEQUENCE [LARGE SCALE GENOMIC DNA]</scope>
    <source>
        <strain evidence="14 15">TBRC 5777</strain>
    </source>
</reference>
<dbReference type="RefSeq" id="WP_377042513.1">
    <property type="nucleotide sequence ID" value="NZ_JBHLUN010000001.1"/>
</dbReference>
<keyword evidence="8" id="KW-0249">Electron transport</keyword>
<comment type="caution">
    <text evidence="14">The sequence shown here is derived from an EMBL/GenBank/DDBJ whole genome shotgun (WGS) entry which is preliminary data.</text>
</comment>
<evidence type="ECO:0000256" key="7">
    <source>
        <dbReference type="ARBA" id="ARBA00022723"/>
    </source>
</evidence>
<evidence type="ECO:0000256" key="12">
    <source>
        <dbReference type="SAM" id="Phobius"/>
    </source>
</evidence>
<keyword evidence="9 12" id="KW-1133">Transmembrane helix</keyword>
<keyword evidence="11 12" id="KW-0472">Membrane</keyword>
<evidence type="ECO:0000256" key="6">
    <source>
        <dbReference type="ARBA" id="ARBA00022692"/>
    </source>
</evidence>
<organism evidence="14 15">
    <name type="scientific">Roseomonas elaeocarpi</name>
    <dbReference type="NCBI Taxonomy" id="907779"/>
    <lineage>
        <taxon>Bacteria</taxon>
        <taxon>Pseudomonadati</taxon>
        <taxon>Pseudomonadota</taxon>
        <taxon>Alphaproteobacteria</taxon>
        <taxon>Acetobacterales</taxon>
        <taxon>Roseomonadaceae</taxon>
        <taxon>Roseomonas</taxon>
    </lineage>
</organism>
<comment type="subcellular location">
    <subcellularLocation>
        <location evidence="1">Cell membrane</location>
        <topology evidence="1">Multi-pass membrane protein</topology>
    </subcellularLocation>
</comment>
<dbReference type="EMBL" id="JBHLUN010000001">
    <property type="protein sequence ID" value="MFC0406828.1"/>
    <property type="molecule type" value="Genomic_DNA"/>
</dbReference>
<evidence type="ECO:0000313" key="15">
    <source>
        <dbReference type="Proteomes" id="UP001589865"/>
    </source>
</evidence>
<evidence type="ECO:0000256" key="4">
    <source>
        <dbReference type="ARBA" id="ARBA00022475"/>
    </source>
</evidence>
<keyword evidence="5" id="KW-0349">Heme</keyword>
<dbReference type="InterPro" id="IPR000516">
    <property type="entry name" value="Ni-dep_Hydgase_cyt-B"/>
</dbReference>
<dbReference type="Pfam" id="PF01292">
    <property type="entry name" value="Ni_hydr_CYTB"/>
    <property type="match status" value="1"/>
</dbReference>
<feature type="transmembrane region" description="Helical" evidence="12">
    <location>
        <begin position="128"/>
        <end position="148"/>
    </location>
</feature>
<dbReference type="InterPro" id="IPR051542">
    <property type="entry name" value="Hydrogenase_cytochrome"/>
</dbReference>
<evidence type="ECO:0000256" key="10">
    <source>
        <dbReference type="ARBA" id="ARBA00023004"/>
    </source>
</evidence>
<evidence type="ECO:0000259" key="13">
    <source>
        <dbReference type="Pfam" id="PF01292"/>
    </source>
</evidence>
<evidence type="ECO:0000313" key="14">
    <source>
        <dbReference type="EMBL" id="MFC0406828.1"/>
    </source>
</evidence>
<proteinExistence type="inferred from homology"/>
<evidence type="ECO:0000256" key="8">
    <source>
        <dbReference type="ARBA" id="ARBA00022982"/>
    </source>
</evidence>
<name>A0ABV6JQF9_9PROT</name>
<comment type="similarity">
    <text evidence="2">Belongs to the HupC/HyaC/HydC family.</text>
</comment>
<sequence length="214" mass="23978">MTSQLKPSRFVAVQPLLVRITHWINVVAMVCMIMSGWEIYDASPLFPFTFPRWATLGGWLGGAIAWHLAAMWLLVGNALVYFAYGVFRRHFLRSFLPLTPRLVWRDLTEALAFRLRHTHGTYNAVQRLSYVVVLLLGILALASGLSLWKPVQLHALASLLGGYEVARRLHFIAMAGIVAFIVLHLSLVILVPRTLVSMITGRARVPASHAEVEL</sequence>
<feature type="transmembrane region" description="Helical" evidence="12">
    <location>
        <begin position="20"/>
        <end position="40"/>
    </location>
</feature>
<dbReference type="PANTHER" id="PTHR30485:SF1">
    <property type="entry name" value="CYTOCHROME YDHU-RELATED"/>
    <property type="match status" value="1"/>
</dbReference>
<evidence type="ECO:0000256" key="5">
    <source>
        <dbReference type="ARBA" id="ARBA00022617"/>
    </source>
</evidence>
<feature type="domain" description="Cytochrome b561 bacterial/Ni-hydrogenase" evidence="13">
    <location>
        <begin position="14"/>
        <end position="201"/>
    </location>
</feature>
<dbReference type="InterPro" id="IPR016174">
    <property type="entry name" value="Di-haem_cyt_TM"/>
</dbReference>
<dbReference type="SUPFAM" id="SSF81342">
    <property type="entry name" value="Transmembrane di-heme cytochromes"/>
    <property type="match status" value="1"/>
</dbReference>
<protein>
    <submittedName>
        <fullName evidence="14">Cytochrome b/b6 domain-containing protein</fullName>
    </submittedName>
</protein>
<feature type="transmembrane region" description="Helical" evidence="12">
    <location>
        <begin position="60"/>
        <end position="84"/>
    </location>
</feature>
<gene>
    <name evidence="14" type="ORF">ACFFGY_01120</name>
</gene>
<dbReference type="Gene3D" id="1.20.950.20">
    <property type="entry name" value="Transmembrane di-heme cytochromes, Chain C"/>
    <property type="match status" value="1"/>
</dbReference>
<evidence type="ECO:0000256" key="2">
    <source>
        <dbReference type="ARBA" id="ARBA00008622"/>
    </source>
</evidence>
<keyword evidence="10" id="KW-0408">Iron</keyword>
<keyword evidence="6 12" id="KW-0812">Transmembrane</keyword>
<evidence type="ECO:0000256" key="9">
    <source>
        <dbReference type="ARBA" id="ARBA00022989"/>
    </source>
</evidence>
<evidence type="ECO:0000256" key="1">
    <source>
        <dbReference type="ARBA" id="ARBA00004651"/>
    </source>
</evidence>
<dbReference type="PANTHER" id="PTHR30485">
    <property type="entry name" value="NI/FE-HYDROGENASE 1 B-TYPE CYTOCHROME SUBUNIT"/>
    <property type="match status" value="1"/>
</dbReference>
<dbReference type="Proteomes" id="UP001589865">
    <property type="component" value="Unassembled WGS sequence"/>
</dbReference>
<dbReference type="PRINTS" id="PR00161">
    <property type="entry name" value="NIHGNASECYTB"/>
</dbReference>
<keyword evidence="15" id="KW-1185">Reference proteome</keyword>
<dbReference type="InterPro" id="IPR011577">
    <property type="entry name" value="Cyt_b561_bac/Ni-Hgenase"/>
</dbReference>
<keyword evidence="3" id="KW-0813">Transport</keyword>
<feature type="transmembrane region" description="Helical" evidence="12">
    <location>
        <begin position="168"/>
        <end position="191"/>
    </location>
</feature>
<evidence type="ECO:0000256" key="3">
    <source>
        <dbReference type="ARBA" id="ARBA00022448"/>
    </source>
</evidence>